<dbReference type="InterPro" id="IPR000387">
    <property type="entry name" value="Tyr_Pase_dom"/>
</dbReference>
<gene>
    <name evidence="3" type="ORF">EB796_007046</name>
</gene>
<dbReference type="PRINTS" id="PR00700">
    <property type="entry name" value="PRTYPHPHTASE"/>
</dbReference>
<dbReference type="PANTHER" id="PTHR19134">
    <property type="entry name" value="RECEPTOR-TYPE TYROSINE-PROTEIN PHOSPHATASE"/>
    <property type="match status" value="1"/>
</dbReference>
<dbReference type="Gene3D" id="3.90.190.10">
    <property type="entry name" value="Protein tyrosine phosphatase superfamily"/>
    <property type="match status" value="1"/>
</dbReference>
<dbReference type="SUPFAM" id="SSF52799">
    <property type="entry name" value="(Phosphotyrosine protein) phosphatases II"/>
    <property type="match status" value="1"/>
</dbReference>
<evidence type="ECO:0000259" key="1">
    <source>
        <dbReference type="PROSITE" id="PS50055"/>
    </source>
</evidence>
<dbReference type="Pfam" id="PF00102">
    <property type="entry name" value="Y_phosphatase"/>
    <property type="match status" value="1"/>
</dbReference>
<dbReference type="InterPro" id="IPR003595">
    <property type="entry name" value="Tyr_Pase_cat"/>
</dbReference>
<dbReference type="PROSITE" id="PS50056">
    <property type="entry name" value="TYR_PHOSPHATASE_2"/>
    <property type="match status" value="1"/>
</dbReference>
<dbReference type="SMART" id="SM00404">
    <property type="entry name" value="PTPc_motif"/>
    <property type="match status" value="1"/>
</dbReference>
<dbReference type="AlphaFoldDB" id="A0A7J7K8T4"/>
<dbReference type="PANTHER" id="PTHR19134:SF534">
    <property type="entry name" value="LD27988P"/>
    <property type="match status" value="1"/>
</dbReference>
<dbReference type="PROSITE" id="PS50055">
    <property type="entry name" value="TYR_PHOSPHATASE_PTP"/>
    <property type="match status" value="1"/>
</dbReference>
<feature type="domain" description="Tyrosine-protein phosphatase" evidence="1">
    <location>
        <begin position="1"/>
        <end position="113"/>
    </location>
</feature>
<dbReference type="InterPro" id="IPR016130">
    <property type="entry name" value="Tyr_Pase_AS"/>
</dbReference>
<evidence type="ECO:0000313" key="3">
    <source>
        <dbReference type="EMBL" id="KAF6034643.1"/>
    </source>
</evidence>
<dbReference type="InterPro" id="IPR000242">
    <property type="entry name" value="PTP_cat"/>
</dbReference>
<dbReference type="PROSITE" id="PS00383">
    <property type="entry name" value="TYR_PHOSPHATASE_1"/>
    <property type="match status" value="1"/>
</dbReference>
<name>A0A7J7K8T4_BUGNE</name>
<comment type="caution">
    <text evidence="3">The sequence shown here is derived from an EMBL/GenBank/DDBJ whole genome shotgun (WGS) entry which is preliminary data.</text>
</comment>
<proteinExistence type="predicted"/>
<dbReference type="GO" id="GO:0004725">
    <property type="term" value="F:protein tyrosine phosphatase activity"/>
    <property type="evidence" value="ECO:0007669"/>
    <property type="project" value="InterPro"/>
</dbReference>
<sequence length="133" mass="15431">MKHFLFLSWPDYGVPPDANGFLKFLFHVRKAQHEFTKGINWKFHPRGPPIVVHCSAGIGRTGTFIAVDISVYMFDATAKTNIIKIVRNIRRQRAFSIQMPDQYLFCHLALIQYAIKMGKLKTNIDFQELLFDD</sequence>
<organism evidence="3 4">
    <name type="scientific">Bugula neritina</name>
    <name type="common">Brown bryozoan</name>
    <name type="synonym">Sertularia neritina</name>
    <dbReference type="NCBI Taxonomy" id="10212"/>
    <lineage>
        <taxon>Eukaryota</taxon>
        <taxon>Metazoa</taxon>
        <taxon>Spiralia</taxon>
        <taxon>Lophotrochozoa</taxon>
        <taxon>Bryozoa</taxon>
        <taxon>Gymnolaemata</taxon>
        <taxon>Cheilostomatida</taxon>
        <taxon>Flustrina</taxon>
        <taxon>Buguloidea</taxon>
        <taxon>Bugulidae</taxon>
        <taxon>Bugula</taxon>
    </lineage>
</organism>
<dbReference type="EMBL" id="VXIV02001029">
    <property type="protein sequence ID" value="KAF6034643.1"/>
    <property type="molecule type" value="Genomic_DNA"/>
</dbReference>
<dbReference type="Proteomes" id="UP000593567">
    <property type="component" value="Unassembled WGS sequence"/>
</dbReference>
<dbReference type="InterPro" id="IPR050348">
    <property type="entry name" value="Protein-Tyr_Phosphatase"/>
</dbReference>
<evidence type="ECO:0000259" key="2">
    <source>
        <dbReference type="PROSITE" id="PS50056"/>
    </source>
</evidence>
<dbReference type="InterPro" id="IPR029021">
    <property type="entry name" value="Prot-tyrosine_phosphatase-like"/>
</dbReference>
<reference evidence="3" key="1">
    <citation type="submission" date="2020-06" db="EMBL/GenBank/DDBJ databases">
        <title>Draft genome of Bugula neritina, a colonial animal packing powerful symbionts and potential medicines.</title>
        <authorList>
            <person name="Rayko M."/>
        </authorList>
    </citation>
    <scope>NUCLEOTIDE SEQUENCE [LARGE SCALE GENOMIC DNA]</scope>
    <source>
        <strain evidence="3">Kwan_BN1</strain>
    </source>
</reference>
<feature type="domain" description="Tyrosine specific protein phosphatases" evidence="2">
    <location>
        <begin position="22"/>
        <end position="104"/>
    </location>
</feature>
<dbReference type="OrthoDB" id="10051650at2759"/>
<protein>
    <submittedName>
        <fullName evidence="3">Uncharacterized protein</fullName>
    </submittedName>
</protein>
<evidence type="ECO:0000313" key="4">
    <source>
        <dbReference type="Proteomes" id="UP000593567"/>
    </source>
</evidence>
<accession>A0A7J7K8T4</accession>
<keyword evidence="4" id="KW-1185">Reference proteome</keyword>